<evidence type="ECO:0000256" key="1">
    <source>
        <dbReference type="ARBA" id="ARBA00022630"/>
    </source>
</evidence>
<keyword evidence="4" id="KW-0547">Nucleotide-binding</keyword>
<dbReference type="InterPro" id="IPR023465">
    <property type="entry name" value="Riboflavin_kinase_dom_sf"/>
</dbReference>
<keyword evidence="6" id="KW-0418">Kinase</keyword>
<dbReference type="Proteomes" id="UP001519289">
    <property type="component" value="Unassembled WGS sequence"/>
</dbReference>
<keyword evidence="2" id="KW-0288">FMN</keyword>
<comment type="caution">
    <text evidence="6">The sequence shown here is derived from an EMBL/GenBank/DDBJ whole genome shotgun (WGS) entry which is preliminary data.</text>
</comment>
<organism evidence="6 7">
    <name type="scientific">Symbiobacterium terraclitae</name>
    <dbReference type="NCBI Taxonomy" id="557451"/>
    <lineage>
        <taxon>Bacteria</taxon>
        <taxon>Bacillati</taxon>
        <taxon>Bacillota</taxon>
        <taxon>Clostridia</taxon>
        <taxon>Eubacteriales</taxon>
        <taxon>Symbiobacteriaceae</taxon>
        <taxon>Symbiobacterium</taxon>
    </lineage>
</organism>
<evidence type="ECO:0000313" key="6">
    <source>
        <dbReference type="EMBL" id="MBP2017447.1"/>
    </source>
</evidence>
<dbReference type="RefSeq" id="WP_209465594.1">
    <property type="nucleotide sequence ID" value="NZ_JAGGLG010000005.1"/>
</dbReference>
<keyword evidence="7" id="KW-1185">Reference proteome</keyword>
<dbReference type="Gene3D" id="2.40.30.30">
    <property type="entry name" value="Riboflavin kinase-like"/>
    <property type="match status" value="1"/>
</dbReference>
<name>A0ABS4JPH7_9FIRM</name>
<dbReference type="Pfam" id="PF01982">
    <property type="entry name" value="CTP-dep_RFKase"/>
    <property type="match status" value="1"/>
</dbReference>
<gene>
    <name evidence="6" type="ORF">J2Z79_000830</name>
</gene>
<protein>
    <submittedName>
        <fullName evidence="6">CTP-dependent riboflavin kinase</fullName>
    </submittedName>
</protein>
<evidence type="ECO:0000256" key="2">
    <source>
        <dbReference type="ARBA" id="ARBA00022643"/>
    </source>
</evidence>
<dbReference type="InterPro" id="IPR023602">
    <property type="entry name" value="Riboflavin_kinase_CTP-dep"/>
</dbReference>
<evidence type="ECO:0000313" key="7">
    <source>
        <dbReference type="Proteomes" id="UP001519289"/>
    </source>
</evidence>
<dbReference type="GO" id="GO:0016301">
    <property type="term" value="F:kinase activity"/>
    <property type="evidence" value="ECO:0007669"/>
    <property type="project" value="UniProtKB-KW"/>
</dbReference>
<accession>A0ABS4JPH7</accession>
<dbReference type="EMBL" id="JAGGLG010000005">
    <property type="protein sequence ID" value="MBP2017447.1"/>
    <property type="molecule type" value="Genomic_DNA"/>
</dbReference>
<evidence type="ECO:0000256" key="3">
    <source>
        <dbReference type="ARBA" id="ARBA00022679"/>
    </source>
</evidence>
<evidence type="ECO:0000259" key="5">
    <source>
        <dbReference type="Pfam" id="PF01982"/>
    </source>
</evidence>
<sequence length="152" mass="16462">MSDHVHVDGRVTSGRGFAGPATSLAWFRASVRELWGFEPVAGTLNVIVEGDWRQVDRLLLSAGTLLVPPSLDVCCSLMVPARIGRAGREVPVVLFRPLIHGYNPAQLEFLAPVRLRDALELQDGDLVTATLQDAPPVRKWFAAAAADGIQPE</sequence>
<dbReference type="SUPFAM" id="SSF82114">
    <property type="entry name" value="Riboflavin kinase-like"/>
    <property type="match status" value="1"/>
</dbReference>
<proteinExistence type="predicted"/>
<evidence type="ECO:0000256" key="4">
    <source>
        <dbReference type="ARBA" id="ARBA00022741"/>
    </source>
</evidence>
<reference evidence="6 7" key="1">
    <citation type="submission" date="2021-03" db="EMBL/GenBank/DDBJ databases">
        <title>Genomic Encyclopedia of Type Strains, Phase IV (KMG-IV): sequencing the most valuable type-strain genomes for metagenomic binning, comparative biology and taxonomic classification.</title>
        <authorList>
            <person name="Goeker M."/>
        </authorList>
    </citation>
    <scope>NUCLEOTIDE SEQUENCE [LARGE SCALE GENOMIC DNA]</scope>
    <source>
        <strain evidence="6 7">DSM 27138</strain>
    </source>
</reference>
<feature type="domain" description="Riboflavin kinase" evidence="5">
    <location>
        <begin position="11"/>
        <end position="128"/>
    </location>
</feature>
<keyword evidence="1" id="KW-0285">Flavoprotein</keyword>
<keyword evidence="3" id="KW-0808">Transferase</keyword>